<keyword evidence="2" id="KW-0520">NAD</keyword>
<dbReference type="Proteomes" id="UP001595729">
    <property type="component" value="Unassembled WGS sequence"/>
</dbReference>
<reference evidence="7" key="1">
    <citation type="journal article" date="2019" name="Int. J. Syst. Evol. Microbiol.">
        <title>The Global Catalogue of Microorganisms (GCM) 10K type strain sequencing project: providing services to taxonomists for standard genome sequencing and annotation.</title>
        <authorList>
            <consortium name="The Broad Institute Genomics Platform"/>
            <consortium name="The Broad Institute Genome Sequencing Center for Infectious Disease"/>
            <person name="Wu L."/>
            <person name="Ma J."/>
        </authorList>
    </citation>
    <scope>NUCLEOTIDE SEQUENCE [LARGE SCALE GENOMIC DNA]</scope>
    <source>
        <strain evidence="7">KCTC 42501</strain>
    </source>
</reference>
<dbReference type="InterPro" id="IPR036291">
    <property type="entry name" value="NAD(P)-bd_dom_sf"/>
</dbReference>
<dbReference type="EMBL" id="JBHRXX010000005">
    <property type="protein sequence ID" value="MFC3684139.1"/>
    <property type="molecule type" value="Genomic_DNA"/>
</dbReference>
<protein>
    <submittedName>
        <fullName evidence="6">2-hydroxyacid dehydrogenase</fullName>
    </submittedName>
</protein>
<gene>
    <name evidence="6" type="ORF">ACFOPI_11085</name>
</gene>
<dbReference type="InterPro" id="IPR050223">
    <property type="entry name" value="D-isomer_2-hydroxyacid_DH"/>
</dbReference>
<evidence type="ECO:0000259" key="5">
    <source>
        <dbReference type="Pfam" id="PF02826"/>
    </source>
</evidence>
<name>A0ABV7W432_9BURK</name>
<dbReference type="CDD" id="cd12156">
    <property type="entry name" value="HPPR"/>
    <property type="match status" value="1"/>
</dbReference>
<comment type="caution">
    <text evidence="6">The sequence shown here is derived from an EMBL/GenBank/DDBJ whole genome shotgun (WGS) entry which is preliminary data.</text>
</comment>
<evidence type="ECO:0000256" key="3">
    <source>
        <dbReference type="RuleBase" id="RU003719"/>
    </source>
</evidence>
<dbReference type="SUPFAM" id="SSF52283">
    <property type="entry name" value="Formate/glycerate dehydrogenase catalytic domain-like"/>
    <property type="match status" value="1"/>
</dbReference>
<dbReference type="RefSeq" id="WP_382173820.1">
    <property type="nucleotide sequence ID" value="NZ_JBHRXX010000005.1"/>
</dbReference>
<evidence type="ECO:0000259" key="4">
    <source>
        <dbReference type="Pfam" id="PF00389"/>
    </source>
</evidence>
<dbReference type="PANTHER" id="PTHR10996:SF178">
    <property type="entry name" value="2-HYDROXYACID DEHYDROGENASE YGL185C-RELATED"/>
    <property type="match status" value="1"/>
</dbReference>
<evidence type="ECO:0000313" key="7">
    <source>
        <dbReference type="Proteomes" id="UP001595729"/>
    </source>
</evidence>
<dbReference type="InterPro" id="IPR006140">
    <property type="entry name" value="D-isomer_DH_NAD-bd"/>
</dbReference>
<sequence length="316" mass="32744">MTATRSTVLQIGPLMPALEAALRAQHEVLTAQATTASAPLANADDAARVTAVVTSAPVGVPAAWLAQLPALKVVSSFGVGLDRLPLDAARAKGLPVGYTPDVLNDCVADLAMGLLIDGARRIAAADRFVRRGDWLQGRYPLTTRVSGKRLGIVGLGRIGRAVARRASGFDMDIAYINRSAADGTPWRFEPSLPALAQWADFLVLTVAGGAGTRHLVNAEVLCALGPKGLLVNVARGSVVDQAALIACLQSGELGGAALDVFDEEPRVPAELLAMENVVLAPHMASGTHDTRQAMADLVLANLHAGLSGEPLPARAA</sequence>
<feature type="domain" description="D-isomer specific 2-hydroxyacid dehydrogenase catalytic" evidence="4">
    <location>
        <begin position="21"/>
        <end position="313"/>
    </location>
</feature>
<organism evidence="6 7">
    <name type="scientific">Hydrogenophaga luteola</name>
    <dbReference type="NCBI Taxonomy" id="1591122"/>
    <lineage>
        <taxon>Bacteria</taxon>
        <taxon>Pseudomonadati</taxon>
        <taxon>Pseudomonadota</taxon>
        <taxon>Betaproteobacteria</taxon>
        <taxon>Burkholderiales</taxon>
        <taxon>Comamonadaceae</taxon>
        <taxon>Hydrogenophaga</taxon>
    </lineage>
</organism>
<dbReference type="Pfam" id="PF00389">
    <property type="entry name" value="2-Hacid_dh"/>
    <property type="match status" value="1"/>
</dbReference>
<evidence type="ECO:0000256" key="1">
    <source>
        <dbReference type="ARBA" id="ARBA00023002"/>
    </source>
</evidence>
<dbReference type="SUPFAM" id="SSF51735">
    <property type="entry name" value="NAD(P)-binding Rossmann-fold domains"/>
    <property type="match status" value="1"/>
</dbReference>
<keyword evidence="1 3" id="KW-0560">Oxidoreductase</keyword>
<evidence type="ECO:0000313" key="6">
    <source>
        <dbReference type="EMBL" id="MFC3684139.1"/>
    </source>
</evidence>
<dbReference type="Pfam" id="PF02826">
    <property type="entry name" value="2-Hacid_dh_C"/>
    <property type="match status" value="1"/>
</dbReference>
<dbReference type="Gene3D" id="3.40.50.720">
    <property type="entry name" value="NAD(P)-binding Rossmann-like Domain"/>
    <property type="match status" value="2"/>
</dbReference>
<proteinExistence type="inferred from homology"/>
<keyword evidence="7" id="KW-1185">Reference proteome</keyword>
<dbReference type="PANTHER" id="PTHR10996">
    <property type="entry name" value="2-HYDROXYACID DEHYDROGENASE-RELATED"/>
    <property type="match status" value="1"/>
</dbReference>
<accession>A0ABV7W432</accession>
<comment type="similarity">
    <text evidence="3">Belongs to the D-isomer specific 2-hydroxyacid dehydrogenase family.</text>
</comment>
<feature type="domain" description="D-isomer specific 2-hydroxyacid dehydrogenase NAD-binding" evidence="5">
    <location>
        <begin position="112"/>
        <end position="284"/>
    </location>
</feature>
<dbReference type="InterPro" id="IPR006139">
    <property type="entry name" value="D-isomer_2_OHA_DH_cat_dom"/>
</dbReference>
<evidence type="ECO:0000256" key="2">
    <source>
        <dbReference type="ARBA" id="ARBA00023027"/>
    </source>
</evidence>